<dbReference type="AlphaFoldDB" id="A0A1F7GAR5"/>
<comment type="caution">
    <text evidence="1">The sequence shown here is derived from an EMBL/GenBank/DDBJ whole genome shotgun (WGS) entry which is preliminary data.</text>
</comment>
<name>A0A1F7GAR5_9BACT</name>
<sequence>MNEGESSIDKTQKLRAFIRDHFGYDVTQGEFDRLLNDPDVAEVISSSLNNPNRLGVAGVRKEAVSGYNPHDRYYKNKLIKKHQHEPGREYDEQGRPIPHVDKFRQALKELRMENSNTVYSANRTGIKEIIKKKPKQ</sequence>
<gene>
    <name evidence="1" type="ORF">A2690_00800</name>
</gene>
<evidence type="ECO:0000313" key="1">
    <source>
        <dbReference type="EMBL" id="OGK15978.1"/>
    </source>
</evidence>
<proteinExistence type="predicted"/>
<accession>A0A1F7GAR5</accession>
<evidence type="ECO:0000313" key="2">
    <source>
        <dbReference type="Proteomes" id="UP000178372"/>
    </source>
</evidence>
<protein>
    <submittedName>
        <fullName evidence="1">Uncharacterized protein</fullName>
    </submittedName>
</protein>
<dbReference type="EMBL" id="MFZF01000022">
    <property type="protein sequence ID" value="OGK15978.1"/>
    <property type="molecule type" value="Genomic_DNA"/>
</dbReference>
<dbReference type="Proteomes" id="UP000178372">
    <property type="component" value="Unassembled WGS sequence"/>
</dbReference>
<reference evidence="1 2" key="1">
    <citation type="journal article" date="2016" name="Nat. Commun.">
        <title>Thousands of microbial genomes shed light on interconnected biogeochemical processes in an aquifer system.</title>
        <authorList>
            <person name="Anantharaman K."/>
            <person name="Brown C.T."/>
            <person name="Hug L.A."/>
            <person name="Sharon I."/>
            <person name="Castelle C.J."/>
            <person name="Probst A.J."/>
            <person name="Thomas B.C."/>
            <person name="Singh A."/>
            <person name="Wilkins M.J."/>
            <person name="Karaoz U."/>
            <person name="Brodie E.L."/>
            <person name="Williams K.H."/>
            <person name="Hubbard S.S."/>
            <person name="Banfield J.F."/>
        </authorList>
    </citation>
    <scope>NUCLEOTIDE SEQUENCE [LARGE SCALE GENOMIC DNA]</scope>
</reference>
<organism evidence="1 2">
    <name type="scientific">Candidatus Roizmanbacteria bacterium RIFCSPHIGHO2_01_FULL_39_12b</name>
    <dbReference type="NCBI Taxonomy" id="1802030"/>
    <lineage>
        <taxon>Bacteria</taxon>
        <taxon>Candidatus Roizmaniibacteriota</taxon>
    </lineage>
</organism>